<evidence type="ECO:0000313" key="1">
    <source>
        <dbReference type="EMBL" id="SUE33538.1"/>
    </source>
</evidence>
<protein>
    <submittedName>
        <fullName evidence="1">Uncharacterized protein</fullName>
    </submittedName>
</protein>
<accession>A0A379MPI8</accession>
<organism evidence="1 2">
    <name type="scientific">Rikenella microfusus</name>
    <dbReference type="NCBI Taxonomy" id="28139"/>
    <lineage>
        <taxon>Bacteria</taxon>
        <taxon>Pseudomonadati</taxon>
        <taxon>Bacteroidota</taxon>
        <taxon>Bacteroidia</taxon>
        <taxon>Bacteroidales</taxon>
        <taxon>Rikenellaceae</taxon>
        <taxon>Rikenella</taxon>
    </lineage>
</organism>
<dbReference type="AlphaFoldDB" id="A0A379MPI8"/>
<proteinExistence type="predicted"/>
<name>A0A379MPI8_9BACT</name>
<dbReference type="Proteomes" id="UP000255233">
    <property type="component" value="Unassembled WGS sequence"/>
</dbReference>
<gene>
    <name evidence="1" type="ORF">NCTC11190_00747</name>
</gene>
<sequence>MILMKQNRYAPVFETNVRESLHISRKRLAEAAGYFERGDYARSFLLFSRSVEAGSRAGRAGDRIRPADTGLVADQSEALNGLLFAVGPDDEKLDILYDFLTDSGRKTAEAQGRRQVFLYRRMVLEHIAGIGCRPLAQESAATSEMPKGSATPDALEERLNFGFALSAYLETFIAYQRWCLDFEENSQPRMRRSLAAGRSVPACAKA</sequence>
<keyword evidence="2" id="KW-1185">Reference proteome</keyword>
<dbReference type="RefSeq" id="WP_027290480.1">
    <property type="nucleotide sequence ID" value="NZ_UGVL01000001.1"/>
</dbReference>
<dbReference type="EMBL" id="UGVL01000001">
    <property type="protein sequence ID" value="SUE33538.1"/>
    <property type="molecule type" value="Genomic_DNA"/>
</dbReference>
<dbReference type="STRING" id="880526.GCA_000427365_00699"/>
<evidence type="ECO:0000313" key="2">
    <source>
        <dbReference type="Proteomes" id="UP000255233"/>
    </source>
</evidence>
<reference evidence="1 2" key="1">
    <citation type="submission" date="2018-06" db="EMBL/GenBank/DDBJ databases">
        <authorList>
            <consortium name="Pathogen Informatics"/>
            <person name="Doyle S."/>
        </authorList>
    </citation>
    <scope>NUCLEOTIDE SEQUENCE [LARGE SCALE GENOMIC DNA]</scope>
    <source>
        <strain evidence="1 2">NCTC11190</strain>
    </source>
</reference>